<dbReference type="EMBL" id="FNFO01000014">
    <property type="protein sequence ID" value="SDM46451.1"/>
    <property type="molecule type" value="Genomic_DNA"/>
</dbReference>
<reference evidence="2 3" key="1">
    <citation type="submission" date="2016-10" db="EMBL/GenBank/DDBJ databases">
        <authorList>
            <person name="de Groot N.N."/>
        </authorList>
    </citation>
    <scope>NUCLEOTIDE SEQUENCE [LARGE SCALE GENOMIC DNA]</scope>
    <source>
        <strain evidence="2 3">DSM 25186</strain>
    </source>
</reference>
<dbReference type="STRING" id="1075417.SAMN05421823_1143"/>
<keyword evidence="3" id="KW-1185">Reference proteome</keyword>
<accession>A0A1G9TFC9</accession>
<dbReference type="Pfam" id="PF16670">
    <property type="entry name" value="PI-PLC-C1"/>
    <property type="match status" value="1"/>
</dbReference>
<gene>
    <name evidence="2" type="ORF">SAMN05421823_1143</name>
</gene>
<dbReference type="AlphaFoldDB" id="A0A1G9TFC9"/>
<dbReference type="GO" id="GO:0008081">
    <property type="term" value="F:phosphoric diester hydrolase activity"/>
    <property type="evidence" value="ECO:0007669"/>
    <property type="project" value="InterPro"/>
</dbReference>
<name>A0A1G9TFC9_9BACT</name>
<dbReference type="InterPro" id="IPR032075">
    <property type="entry name" value="PI-PLC-C1"/>
</dbReference>
<dbReference type="PROSITE" id="PS50007">
    <property type="entry name" value="PIPLC_X_DOMAIN"/>
    <property type="match status" value="1"/>
</dbReference>
<keyword evidence="1" id="KW-0732">Signal</keyword>
<evidence type="ECO:0000256" key="1">
    <source>
        <dbReference type="SAM" id="SignalP"/>
    </source>
</evidence>
<dbReference type="GO" id="GO:0006629">
    <property type="term" value="P:lipid metabolic process"/>
    <property type="evidence" value="ECO:0007669"/>
    <property type="project" value="InterPro"/>
</dbReference>
<protein>
    <submittedName>
        <fullName evidence="2">Phosphoinositide phospholipase C, Ca2+-dependent</fullName>
    </submittedName>
</protein>
<organism evidence="2 3">
    <name type="scientific">Catalinimonas alkaloidigena</name>
    <dbReference type="NCBI Taxonomy" id="1075417"/>
    <lineage>
        <taxon>Bacteria</taxon>
        <taxon>Pseudomonadati</taxon>
        <taxon>Bacteroidota</taxon>
        <taxon>Cytophagia</taxon>
        <taxon>Cytophagales</taxon>
        <taxon>Catalimonadaceae</taxon>
        <taxon>Catalinimonas</taxon>
    </lineage>
</organism>
<dbReference type="InterPro" id="IPR017946">
    <property type="entry name" value="PLC-like_Pdiesterase_TIM-brl"/>
</dbReference>
<dbReference type="Gene3D" id="3.20.20.190">
    <property type="entry name" value="Phosphatidylinositol (PI) phosphodiesterase"/>
    <property type="match status" value="1"/>
</dbReference>
<dbReference type="SUPFAM" id="SSF51695">
    <property type="entry name" value="PLC-like phosphodiesterases"/>
    <property type="match status" value="1"/>
</dbReference>
<feature type="chain" id="PRO_5011529611" evidence="1">
    <location>
        <begin position="22"/>
        <end position="358"/>
    </location>
</feature>
<sequence length="358" mass="40154">MTLQSASLFLLGLLLPILGRAQDDQRPINQLQVIGSHNSYKQAIEPALFKVLEGYDREKMQGLAYEHIPIPEQLDRGLRNLEIDVYADTQGGKYAHPKGLTMAPPDKPYDPEGLMQQPGFKVFHVPDIDFRSSCLTLDLCLSQLKRWSDAHPNHTPVFITLEAKGGGTSTGNPWGLTVPEAFTEAMFDELDRVLRQGLGEEKLMTPDDVRGRHKTLEQAVLKDGWPTLQSARGKFLFVLDDTGEKRAMYIKNHPSLKGRVLFVNAEPGTPEAAILIRNNPQDATLPDLVRRGYIIRTRADADTRQARTNDYSHFRAAADSGAQIITTDYYQESSFFDSPYRVAFEGGVYVRPNPLFPQ</sequence>
<dbReference type="Proteomes" id="UP000198510">
    <property type="component" value="Unassembled WGS sequence"/>
</dbReference>
<dbReference type="CDD" id="cd08589">
    <property type="entry name" value="PI-PLCc_SaPLC1_like"/>
    <property type="match status" value="1"/>
</dbReference>
<dbReference type="OrthoDB" id="195526at2"/>
<evidence type="ECO:0000313" key="3">
    <source>
        <dbReference type="Proteomes" id="UP000198510"/>
    </source>
</evidence>
<dbReference type="RefSeq" id="WP_089687762.1">
    <property type="nucleotide sequence ID" value="NZ_FNFO01000014.1"/>
</dbReference>
<feature type="signal peptide" evidence="1">
    <location>
        <begin position="1"/>
        <end position="21"/>
    </location>
</feature>
<proteinExistence type="predicted"/>
<evidence type="ECO:0000313" key="2">
    <source>
        <dbReference type="EMBL" id="SDM46451.1"/>
    </source>
</evidence>